<keyword evidence="4" id="KW-0762">Sugar transport</keyword>
<evidence type="ECO:0000256" key="2">
    <source>
        <dbReference type="ARBA" id="ARBA00022448"/>
    </source>
</evidence>
<evidence type="ECO:0000313" key="4">
    <source>
        <dbReference type="EMBL" id="MBE1562365.1"/>
    </source>
</evidence>
<gene>
    <name evidence="4" type="ORF">H4W81_005144</name>
</gene>
<protein>
    <submittedName>
        <fullName evidence="4">Multiple sugar transport system substrate-binding protein</fullName>
    </submittedName>
</protein>
<keyword evidence="2" id="KW-0813">Transport</keyword>
<sequence>MTGAAGWFGGWLRRHRTALCVGVLLGVAAPLAAMPPQGKAPPDCPRRERIQVATGSDVSVNGYRRRLFTNWNATNAPSDKDVDVIELSPVADVKRSEMLAALQGDGCPRYDVVILDAAWTAEFAAAGLLEPMTGVPSGRFVPAALATGQWKGTQYALPFATDVGLLFRRAGGPAPAGWRDLYGNAALQGFVTQNDDYEGGTVTLLEVTGGVLKGERVVVDARAKEGLAAWWHARETQKIVEGPFRERESLTEFVTGSARYLRHWPYAYLRLAEAGVKVEVSPLPGGGALGGSNLAIAARSELAAESRAFVDYLTRADNQRQLFSCGGYAPVVEAAYERVDSCQMLREDGSAPASATPAELGRLLETVHQALAAAERPALVHYAQFSQTLRDCVRTVLEKDHASGAEFADAVERALATALPDAVAGRPGAGEKCR</sequence>
<dbReference type="PANTHER" id="PTHR43649:SF34">
    <property type="entry name" value="ABC TRANSPORTER PERIPLASMIC-BINDING PROTEIN YCJN-RELATED"/>
    <property type="match status" value="1"/>
</dbReference>
<evidence type="ECO:0000256" key="3">
    <source>
        <dbReference type="ARBA" id="ARBA00022729"/>
    </source>
</evidence>
<proteinExistence type="inferred from homology"/>
<comment type="caution">
    <text evidence="4">The sequence shown here is derived from an EMBL/GenBank/DDBJ whole genome shotgun (WGS) entry which is preliminary data.</text>
</comment>
<reference evidence="4 5" key="1">
    <citation type="submission" date="2020-10" db="EMBL/GenBank/DDBJ databases">
        <title>Sequencing the genomes of 1000 actinobacteria strains.</title>
        <authorList>
            <person name="Klenk H.-P."/>
        </authorList>
    </citation>
    <scope>NUCLEOTIDE SEQUENCE [LARGE SCALE GENOMIC DNA]</scope>
    <source>
        <strain evidence="4 5">DSM 43748</strain>
    </source>
</reference>
<dbReference type="Gene3D" id="3.40.190.10">
    <property type="entry name" value="Periplasmic binding protein-like II"/>
    <property type="match status" value="2"/>
</dbReference>
<evidence type="ECO:0000256" key="1">
    <source>
        <dbReference type="ARBA" id="ARBA00008520"/>
    </source>
</evidence>
<name>A0ABR9KKM3_9ACTN</name>
<keyword evidence="5" id="KW-1185">Reference proteome</keyword>
<dbReference type="SUPFAM" id="SSF53850">
    <property type="entry name" value="Periplasmic binding protein-like II"/>
    <property type="match status" value="1"/>
</dbReference>
<dbReference type="RefSeq" id="WP_192777112.1">
    <property type="nucleotide sequence ID" value="NZ_BAAASY010000002.1"/>
</dbReference>
<organism evidence="4 5">
    <name type="scientific">Nonomuraea africana</name>
    <dbReference type="NCBI Taxonomy" id="46171"/>
    <lineage>
        <taxon>Bacteria</taxon>
        <taxon>Bacillati</taxon>
        <taxon>Actinomycetota</taxon>
        <taxon>Actinomycetes</taxon>
        <taxon>Streptosporangiales</taxon>
        <taxon>Streptosporangiaceae</taxon>
        <taxon>Nonomuraea</taxon>
    </lineage>
</organism>
<keyword evidence="3" id="KW-0732">Signal</keyword>
<dbReference type="InterPro" id="IPR050490">
    <property type="entry name" value="Bact_solute-bd_prot1"/>
</dbReference>
<accession>A0ABR9KKM3</accession>
<dbReference type="EMBL" id="JADBEF010000001">
    <property type="protein sequence ID" value="MBE1562365.1"/>
    <property type="molecule type" value="Genomic_DNA"/>
</dbReference>
<dbReference type="Pfam" id="PF13416">
    <property type="entry name" value="SBP_bac_8"/>
    <property type="match status" value="1"/>
</dbReference>
<dbReference type="InterPro" id="IPR006059">
    <property type="entry name" value="SBP"/>
</dbReference>
<dbReference type="PANTHER" id="PTHR43649">
    <property type="entry name" value="ARABINOSE-BINDING PROTEIN-RELATED"/>
    <property type="match status" value="1"/>
</dbReference>
<evidence type="ECO:0000313" key="5">
    <source>
        <dbReference type="Proteomes" id="UP000661607"/>
    </source>
</evidence>
<comment type="similarity">
    <text evidence="1">Belongs to the bacterial solute-binding protein 1 family.</text>
</comment>
<dbReference type="Proteomes" id="UP000661607">
    <property type="component" value="Unassembled WGS sequence"/>
</dbReference>